<dbReference type="GO" id="GO:0016791">
    <property type="term" value="F:phosphatase activity"/>
    <property type="evidence" value="ECO:0007669"/>
    <property type="project" value="UniProtKB-ARBA"/>
</dbReference>
<dbReference type="GO" id="GO:0000287">
    <property type="term" value="F:magnesium ion binding"/>
    <property type="evidence" value="ECO:0007669"/>
    <property type="project" value="TreeGrafter"/>
</dbReference>
<dbReference type="PANTHER" id="PTHR10000:SF8">
    <property type="entry name" value="HAD SUPERFAMILY HYDROLASE-LIKE, TYPE 3"/>
    <property type="match status" value="1"/>
</dbReference>
<comment type="caution">
    <text evidence="1">The sequence shown here is derived from an EMBL/GenBank/DDBJ whole genome shotgun (WGS) entry which is preliminary data.</text>
</comment>
<proteinExistence type="predicted"/>
<evidence type="ECO:0000313" key="1">
    <source>
        <dbReference type="EMBL" id="PRY45800.1"/>
    </source>
</evidence>
<dbReference type="Proteomes" id="UP000239494">
    <property type="component" value="Unassembled WGS sequence"/>
</dbReference>
<dbReference type="Gene3D" id="3.40.50.1000">
    <property type="entry name" value="HAD superfamily/HAD-like"/>
    <property type="match status" value="1"/>
</dbReference>
<keyword evidence="1" id="KW-0378">Hydrolase</keyword>
<protein>
    <submittedName>
        <fullName evidence="1">Hydroxymethylpyrimidine pyrophosphatase-like HAD family hydrolase</fullName>
    </submittedName>
</protein>
<dbReference type="AlphaFoldDB" id="A0A2T0TJA7"/>
<keyword evidence="2" id="KW-1185">Reference proteome</keyword>
<reference evidence="1 2" key="1">
    <citation type="submission" date="2018-03" db="EMBL/GenBank/DDBJ databases">
        <title>Genomic Encyclopedia of Archaeal and Bacterial Type Strains, Phase II (KMG-II): from individual species to whole genera.</title>
        <authorList>
            <person name="Goeker M."/>
        </authorList>
    </citation>
    <scope>NUCLEOTIDE SEQUENCE [LARGE SCALE GENOMIC DNA]</scope>
    <source>
        <strain evidence="1 2">DSM 44720</strain>
    </source>
</reference>
<name>A0A2T0TJA7_9PSEU</name>
<dbReference type="EMBL" id="PVTF01000001">
    <property type="protein sequence ID" value="PRY45800.1"/>
    <property type="molecule type" value="Genomic_DNA"/>
</dbReference>
<gene>
    <name evidence="1" type="ORF">CLV43_10160</name>
</gene>
<evidence type="ECO:0000313" key="2">
    <source>
        <dbReference type="Proteomes" id="UP000239494"/>
    </source>
</evidence>
<dbReference type="InterPro" id="IPR023214">
    <property type="entry name" value="HAD_sf"/>
</dbReference>
<dbReference type="PANTHER" id="PTHR10000">
    <property type="entry name" value="PHOSPHOSERINE PHOSPHATASE"/>
    <property type="match status" value="1"/>
</dbReference>
<organism evidence="1 2">
    <name type="scientific">Umezawaea tangerina</name>
    <dbReference type="NCBI Taxonomy" id="84725"/>
    <lineage>
        <taxon>Bacteria</taxon>
        <taxon>Bacillati</taxon>
        <taxon>Actinomycetota</taxon>
        <taxon>Actinomycetes</taxon>
        <taxon>Pseudonocardiales</taxon>
        <taxon>Pseudonocardiaceae</taxon>
        <taxon>Umezawaea</taxon>
    </lineage>
</organism>
<dbReference type="GO" id="GO:0005829">
    <property type="term" value="C:cytosol"/>
    <property type="evidence" value="ECO:0007669"/>
    <property type="project" value="TreeGrafter"/>
</dbReference>
<dbReference type="Gene3D" id="3.30.1240.10">
    <property type="match status" value="1"/>
</dbReference>
<sequence length="273" mass="29097">MTILDAVTTPDWRPRLIALDIDGTIARMGENEIAPAVRAAIGRAVGHGTHVVLSTGRSLMGTRTILDSLGLENATALCSNGAVWWDTTSASVVKCTAFDVGVVMDRLLGLLPGAVYGAEVTGVGNLMYGRFPEGNLWGELREVGLEEFVAEPTPRLVVRWLDHTPEEMAFRLMDVELPGADWTVDHTIAWLTAGPVGVTKGAELEELRVRLGVEASETLAIGDGHNDVEMLRWAAHGVAMGQAPATVREAADEVVGSVFEDGAAGVLDRFFPG</sequence>
<dbReference type="InterPro" id="IPR036412">
    <property type="entry name" value="HAD-like_sf"/>
</dbReference>
<accession>A0A2T0TJA7</accession>
<dbReference type="Pfam" id="PF08282">
    <property type="entry name" value="Hydrolase_3"/>
    <property type="match status" value="2"/>
</dbReference>
<dbReference type="SUPFAM" id="SSF56784">
    <property type="entry name" value="HAD-like"/>
    <property type="match status" value="1"/>
</dbReference>
<dbReference type="PROSITE" id="PS01229">
    <property type="entry name" value="COF_2"/>
    <property type="match status" value="1"/>
</dbReference>